<organism evidence="2 3">
    <name type="scientific">Cognatilysobacter bugurensis</name>
    <dbReference type="NCBI Taxonomy" id="543356"/>
    <lineage>
        <taxon>Bacteria</taxon>
        <taxon>Pseudomonadati</taxon>
        <taxon>Pseudomonadota</taxon>
        <taxon>Gammaproteobacteria</taxon>
        <taxon>Lysobacterales</taxon>
        <taxon>Lysobacteraceae</taxon>
        <taxon>Cognatilysobacter</taxon>
    </lineage>
</organism>
<keyword evidence="1" id="KW-0812">Transmembrane</keyword>
<feature type="transmembrane region" description="Helical" evidence="1">
    <location>
        <begin position="50"/>
        <end position="71"/>
    </location>
</feature>
<evidence type="ECO:0008006" key="4">
    <source>
        <dbReference type="Google" id="ProtNLM"/>
    </source>
</evidence>
<evidence type="ECO:0000313" key="2">
    <source>
        <dbReference type="EMBL" id="GHA86261.1"/>
    </source>
</evidence>
<sequence>MKHLLVRQSLFLPLAALLVPALLALGVPNYSSMTQHVSELQLLDHPIAGLMRVAPILCGMSILLFGIGAYLSAPSRFAFTAFASAAVAANFISAGVFVSGDPLHGLHGVGFFIPLVPACFAAESGLGRSVRQISLAVAVVSMAYLWLNLSDVDPLRGLTQRLAIVLILGWYSFASYHLLRSMGSPDGTGANAIRAEPVAIGSQ</sequence>
<reference evidence="2" key="2">
    <citation type="submission" date="2020-09" db="EMBL/GenBank/DDBJ databases">
        <authorList>
            <person name="Sun Q."/>
            <person name="Kim S."/>
        </authorList>
    </citation>
    <scope>NUCLEOTIDE SEQUENCE</scope>
    <source>
        <strain evidence="2">KCTC 23077</strain>
    </source>
</reference>
<dbReference type="Pfam" id="PF06197">
    <property type="entry name" value="DUF998"/>
    <property type="match status" value="1"/>
</dbReference>
<dbReference type="Proteomes" id="UP000646426">
    <property type="component" value="Unassembled WGS sequence"/>
</dbReference>
<keyword evidence="3" id="KW-1185">Reference proteome</keyword>
<dbReference type="RefSeq" id="WP_189457146.1">
    <property type="nucleotide sequence ID" value="NZ_BMYD01000004.1"/>
</dbReference>
<dbReference type="AlphaFoldDB" id="A0A918W9V2"/>
<evidence type="ECO:0000313" key="3">
    <source>
        <dbReference type="Proteomes" id="UP000646426"/>
    </source>
</evidence>
<gene>
    <name evidence="2" type="ORF">GCM10007067_25390</name>
</gene>
<name>A0A918W9V2_9GAMM</name>
<keyword evidence="1" id="KW-1133">Transmembrane helix</keyword>
<reference evidence="2" key="1">
    <citation type="journal article" date="2014" name="Int. J. Syst. Evol. Microbiol.">
        <title>Complete genome sequence of Corynebacterium casei LMG S-19264T (=DSM 44701T), isolated from a smear-ripened cheese.</title>
        <authorList>
            <consortium name="US DOE Joint Genome Institute (JGI-PGF)"/>
            <person name="Walter F."/>
            <person name="Albersmeier A."/>
            <person name="Kalinowski J."/>
            <person name="Ruckert C."/>
        </authorList>
    </citation>
    <scope>NUCLEOTIDE SEQUENCE</scope>
    <source>
        <strain evidence="2">KCTC 23077</strain>
    </source>
</reference>
<accession>A0A918W9V2</accession>
<evidence type="ECO:0000256" key="1">
    <source>
        <dbReference type="SAM" id="Phobius"/>
    </source>
</evidence>
<dbReference type="InterPro" id="IPR009339">
    <property type="entry name" value="DUF998"/>
</dbReference>
<feature type="transmembrane region" description="Helical" evidence="1">
    <location>
        <begin position="78"/>
        <end position="98"/>
    </location>
</feature>
<comment type="caution">
    <text evidence="2">The sequence shown here is derived from an EMBL/GenBank/DDBJ whole genome shotgun (WGS) entry which is preliminary data.</text>
</comment>
<protein>
    <recommendedName>
        <fullName evidence="4">DUF998 domain-containing protein</fullName>
    </recommendedName>
</protein>
<feature type="transmembrane region" description="Helical" evidence="1">
    <location>
        <begin position="104"/>
        <end position="121"/>
    </location>
</feature>
<proteinExistence type="predicted"/>
<dbReference type="EMBL" id="BMYD01000004">
    <property type="protein sequence ID" value="GHA86261.1"/>
    <property type="molecule type" value="Genomic_DNA"/>
</dbReference>
<feature type="transmembrane region" description="Helical" evidence="1">
    <location>
        <begin position="161"/>
        <end position="179"/>
    </location>
</feature>
<keyword evidence="1" id="KW-0472">Membrane</keyword>
<feature type="transmembrane region" description="Helical" evidence="1">
    <location>
        <begin position="133"/>
        <end position="149"/>
    </location>
</feature>